<dbReference type="EMBL" id="VCEJ01000002">
    <property type="protein sequence ID" value="TLV04001.1"/>
    <property type="molecule type" value="Genomic_DNA"/>
</dbReference>
<dbReference type="Gene3D" id="3.40.30.10">
    <property type="entry name" value="Glutaredoxin"/>
    <property type="match status" value="1"/>
</dbReference>
<dbReference type="OrthoDB" id="9813770at2"/>
<dbReference type="Proteomes" id="UP000306402">
    <property type="component" value="Unassembled WGS sequence"/>
</dbReference>
<evidence type="ECO:0000313" key="1">
    <source>
        <dbReference type="EMBL" id="TLV04001.1"/>
    </source>
</evidence>
<dbReference type="PANTHER" id="PTHR13887:SF47">
    <property type="entry name" value="CLPXP ADAPTER PROTEIN SPXH"/>
    <property type="match status" value="1"/>
</dbReference>
<dbReference type="SUPFAM" id="SSF52833">
    <property type="entry name" value="Thioredoxin-like"/>
    <property type="match status" value="1"/>
</dbReference>
<dbReference type="InterPro" id="IPR036249">
    <property type="entry name" value="Thioredoxin-like_sf"/>
</dbReference>
<accession>A0A5R9L6G1</accession>
<keyword evidence="2" id="KW-1185">Reference proteome</keyword>
<proteinExistence type="predicted"/>
<comment type="caution">
    <text evidence="1">The sequence shown here is derived from an EMBL/GenBank/DDBJ whole genome shotgun (WGS) entry which is preliminary data.</text>
</comment>
<dbReference type="PANTHER" id="PTHR13887">
    <property type="entry name" value="GLUTATHIONE S-TRANSFERASE KAPPA"/>
    <property type="match status" value="1"/>
</dbReference>
<dbReference type="Gene3D" id="1.10.472.60">
    <property type="entry name" value="putative protein disulfide isomerase domain"/>
    <property type="match status" value="1"/>
</dbReference>
<gene>
    <name evidence="1" type="ORF">FEN17_00155</name>
</gene>
<dbReference type="AlphaFoldDB" id="A0A5R9L6G1"/>
<name>A0A5R9L6G1_9BACT</name>
<dbReference type="CDD" id="cd03025">
    <property type="entry name" value="DsbA_FrnE_like"/>
    <property type="match status" value="1"/>
</dbReference>
<sequence>MQSDKPVKVTYFTDPICSTCWGIEPQLRKLKLEYGDYLDIDYRMGGLLPDWNYNSGGISKPSDVGPHWDEVSAHYQMPIDGDVWLEDPLHSSFPPSVAVKAAALQDEIKAATFMRKLREAVFLEKKNITRWEVISEAAAAVGLDVDQLKTDFEGLGNDLFEEDLALAKELGVRGFPTMLFTDQDSNQLKVYGFKPYETFENALLAIYPDAVKKPVNLTSDISLFEHYPTLTPKEFATITAISFEEAEEQLDKLFEQNLVDKLTIKNGSVYRLK</sequence>
<organism evidence="1 2">
    <name type="scientific">Dyadobacter luticola</name>
    <dbReference type="NCBI Taxonomy" id="1979387"/>
    <lineage>
        <taxon>Bacteria</taxon>
        <taxon>Pseudomonadati</taxon>
        <taxon>Bacteroidota</taxon>
        <taxon>Cytophagia</taxon>
        <taxon>Cytophagales</taxon>
        <taxon>Spirosomataceae</taxon>
        <taxon>Dyadobacter</taxon>
    </lineage>
</organism>
<reference evidence="1 2" key="1">
    <citation type="submission" date="2019-05" db="EMBL/GenBank/DDBJ databases">
        <authorList>
            <person name="Qu J.-H."/>
        </authorList>
    </citation>
    <scope>NUCLEOTIDE SEQUENCE [LARGE SCALE GENOMIC DNA]</scope>
    <source>
        <strain evidence="1 2">T17</strain>
    </source>
</reference>
<protein>
    <submittedName>
        <fullName evidence="1">DsbA family protein</fullName>
    </submittedName>
</protein>
<evidence type="ECO:0000313" key="2">
    <source>
        <dbReference type="Proteomes" id="UP000306402"/>
    </source>
</evidence>
<dbReference type="Pfam" id="PF13743">
    <property type="entry name" value="Thioredoxin_5"/>
    <property type="match status" value="1"/>
</dbReference>